<dbReference type="GO" id="GO:0022625">
    <property type="term" value="C:cytosolic large ribosomal subunit"/>
    <property type="evidence" value="ECO:0007669"/>
    <property type="project" value="TreeGrafter"/>
</dbReference>
<dbReference type="GO" id="GO:0003735">
    <property type="term" value="F:structural constituent of ribosome"/>
    <property type="evidence" value="ECO:0007669"/>
    <property type="project" value="InterPro"/>
</dbReference>
<dbReference type="FunFam" id="3.30.420.100:FF:000001">
    <property type="entry name" value="50S ribosomal protein L18"/>
    <property type="match status" value="1"/>
</dbReference>
<comment type="subunit">
    <text evidence="7">Part of the 50S ribosomal subunit; part of the 5S rRNA/L5/L18/L25 subcomplex. Contacts the 5S and 23S rRNAs.</text>
</comment>
<dbReference type="SUPFAM" id="SSF53137">
    <property type="entry name" value="Translational machinery components"/>
    <property type="match status" value="1"/>
</dbReference>
<reference evidence="8 9" key="1">
    <citation type="submission" date="2018-06" db="EMBL/GenBank/DDBJ databases">
        <authorList>
            <consortium name="Pathogen Informatics"/>
            <person name="Doyle S."/>
        </authorList>
    </citation>
    <scope>NUCLEOTIDE SEQUENCE [LARGE SCALE GENOMIC DNA]</scope>
    <source>
        <strain evidence="8 9">NCTC8009</strain>
    </source>
</reference>
<keyword evidence="3 7" id="KW-0694">RNA-binding</keyword>
<dbReference type="NCBIfam" id="TIGR00060">
    <property type="entry name" value="L18_bact"/>
    <property type="match status" value="1"/>
</dbReference>
<dbReference type="InterPro" id="IPR057268">
    <property type="entry name" value="Ribosomal_L18"/>
</dbReference>
<dbReference type="GO" id="GO:0006412">
    <property type="term" value="P:translation"/>
    <property type="evidence" value="ECO:0007669"/>
    <property type="project" value="UniProtKB-UniRule"/>
</dbReference>
<organism evidence="8 9">
    <name type="scientific">Escherichia coli</name>
    <dbReference type="NCBI Taxonomy" id="562"/>
    <lineage>
        <taxon>Bacteria</taxon>
        <taxon>Pseudomonadati</taxon>
        <taxon>Pseudomonadota</taxon>
        <taxon>Gammaproteobacteria</taxon>
        <taxon>Enterobacterales</taxon>
        <taxon>Enterobacteriaceae</taxon>
        <taxon>Escherichia</taxon>
    </lineage>
</organism>
<dbReference type="HAMAP" id="MF_01337_B">
    <property type="entry name" value="Ribosomal_uL18_B"/>
    <property type="match status" value="1"/>
</dbReference>
<comment type="function">
    <text evidence="7">This is one of the proteins that bind and probably mediate the attachment of the 5S RNA into the large ribosomal subunit, where it forms part of the central protuberance.</text>
</comment>
<gene>
    <name evidence="7 8" type="primary">rplR</name>
    <name evidence="8" type="ORF">NCTC8009_01509</name>
</gene>
<evidence type="ECO:0000256" key="1">
    <source>
        <dbReference type="ARBA" id="ARBA00007116"/>
    </source>
</evidence>
<dbReference type="Proteomes" id="UP000250991">
    <property type="component" value="Unassembled WGS sequence"/>
</dbReference>
<evidence type="ECO:0000256" key="6">
    <source>
        <dbReference type="ARBA" id="ARBA00035197"/>
    </source>
</evidence>
<dbReference type="STRING" id="585034.ECIAI1_3453"/>
<dbReference type="PANTHER" id="PTHR12899:SF3">
    <property type="entry name" value="LARGE RIBOSOMAL SUBUNIT PROTEIN UL18M"/>
    <property type="match status" value="1"/>
</dbReference>
<dbReference type="PANTHER" id="PTHR12899">
    <property type="entry name" value="39S RIBOSOMAL PROTEIN L18, MITOCHONDRIAL"/>
    <property type="match status" value="1"/>
</dbReference>
<sequence>MDKKSARIRRATRARRKLQELGATRLVVHRTPRHIYAQVIAPNGSEVLVAASTVEKAIAEQLKYTGNKDAAAAVGKAVAERALEKGIKDVSFDRSGFQYHGRVQALADAAREAAFSSKGRGVRWLTSKNKLANCRKS</sequence>
<dbReference type="GO" id="GO:0008097">
    <property type="term" value="F:5S rRNA binding"/>
    <property type="evidence" value="ECO:0007669"/>
    <property type="project" value="TreeGrafter"/>
</dbReference>
<dbReference type="InterPro" id="IPR004389">
    <property type="entry name" value="Ribosomal_uL18_bac-type"/>
</dbReference>
<dbReference type="Pfam" id="PF00861">
    <property type="entry name" value="Ribosomal_L18p"/>
    <property type="match status" value="1"/>
</dbReference>
<keyword evidence="2 7" id="KW-0699">rRNA-binding</keyword>
<accession>A0A2X3LQH0</accession>
<dbReference type="CDD" id="cd00432">
    <property type="entry name" value="Ribosomal_L18_L5e"/>
    <property type="match status" value="1"/>
</dbReference>
<evidence type="ECO:0000256" key="5">
    <source>
        <dbReference type="ARBA" id="ARBA00023274"/>
    </source>
</evidence>
<evidence type="ECO:0000313" key="8">
    <source>
        <dbReference type="EMBL" id="SQD01099.1"/>
    </source>
</evidence>
<evidence type="ECO:0000313" key="9">
    <source>
        <dbReference type="Proteomes" id="UP000250991"/>
    </source>
</evidence>
<dbReference type="Gene3D" id="3.30.420.100">
    <property type="match status" value="1"/>
</dbReference>
<comment type="similarity">
    <text evidence="1 7">Belongs to the universal ribosomal protein uL18 family.</text>
</comment>
<evidence type="ECO:0000256" key="4">
    <source>
        <dbReference type="ARBA" id="ARBA00022980"/>
    </source>
</evidence>
<proteinExistence type="inferred from homology"/>
<dbReference type="AlphaFoldDB" id="A0A2X3LQH0"/>
<evidence type="ECO:0000256" key="3">
    <source>
        <dbReference type="ARBA" id="ARBA00022884"/>
    </source>
</evidence>
<dbReference type="EMBL" id="UARW01000010">
    <property type="protein sequence ID" value="SQD01099.1"/>
    <property type="molecule type" value="Genomic_DNA"/>
</dbReference>
<evidence type="ECO:0000256" key="7">
    <source>
        <dbReference type="HAMAP-Rule" id="MF_01337"/>
    </source>
</evidence>
<evidence type="ECO:0000256" key="2">
    <source>
        <dbReference type="ARBA" id="ARBA00022730"/>
    </source>
</evidence>
<protein>
    <recommendedName>
        <fullName evidence="6 7">Large ribosomal subunit protein uL18</fullName>
    </recommendedName>
</protein>
<dbReference type="InterPro" id="IPR005484">
    <property type="entry name" value="Ribosomal_uL18_bac/plant/anim"/>
</dbReference>
<name>A0A2X3LQH0_ECOLX</name>
<keyword evidence="5 7" id="KW-0687">Ribonucleoprotein</keyword>
<keyword evidence="4 7" id="KW-0689">Ribosomal protein</keyword>